<dbReference type="Gene3D" id="2.160.10.10">
    <property type="entry name" value="Hexapeptide repeat proteins"/>
    <property type="match status" value="1"/>
</dbReference>
<dbReference type="InterPro" id="IPR018357">
    <property type="entry name" value="Hexapep_transf_CS"/>
</dbReference>
<evidence type="ECO:0000313" key="4">
    <source>
        <dbReference type="EMBL" id="MFA9480318.1"/>
    </source>
</evidence>
<evidence type="ECO:0000256" key="2">
    <source>
        <dbReference type="ARBA" id="ARBA00022737"/>
    </source>
</evidence>
<keyword evidence="1" id="KW-0808">Transferase</keyword>
<evidence type="ECO:0000256" key="3">
    <source>
        <dbReference type="ARBA" id="ARBA00023315"/>
    </source>
</evidence>
<comment type="caution">
    <text evidence="4">The sequence shown here is derived from an EMBL/GenBank/DDBJ whole genome shotgun (WGS) entry which is preliminary data.</text>
</comment>
<dbReference type="CDD" id="cd04647">
    <property type="entry name" value="LbH_MAT_like"/>
    <property type="match status" value="1"/>
</dbReference>
<reference evidence="4 5" key="1">
    <citation type="submission" date="2024-08" db="EMBL/GenBank/DDBJ databases">
        <title>Whole-genome sequencing of halo(alkali)philic microorganisms from hypersaline lakes.</title>
        <authorList>
            <person name="Sorokin D.Y."/>
            <person name="Merkel A.Y."/>
            <person name="Messina E."/>
            <person name="Yakimov M."/>
        </authorList>
    </citation>
    <scope>NUCLEOTIDE SEQUENCE [LARGE SCALE GENOMIC DNA]</scope>
    <source>
        <strain evidence="4 5">AB-hyl4</strain>
    </source>
</reference>
<evidence type="ECO:0000313" key="5">
    <source>
        <dbReference type="Proteomes" id="UP001575105"/>
    </source>
</evidence>
<accession>A0ABV4UB35</accession>
<dbReference type="InterPro" id="IPR001451">
    <property type="entry name" value="Hexapep"/>
</dbReference>
<dbReference type="Pfam" id="PF00132">
    <property type="entry name" value="Hexapep"/>
    <property type="match status" value="1"/>
</dbReference>
<dbReference type="InterPro" id="IPR011004">
    <property type="entry name" value="Trimer_LpxA-like_sf"/>
</dbReference>
<dbReference type="PANTHER" id="PTHR23416">
    <property type="entry name" value="SIALIC ACID SYNTHASE-RELATED"/>
    <property type="match status" value="1"/>
</dbReference>
<gene>
    <name evidence="4" type="ORF">ACERK3_18765</name>
</gene>
<sequence>MSFWIWLDSGLSTPPTRKNLRERLSLWWGRRLALRHNHVQIDPTARISAESRINPRHGAIRIGAHTSIAPHAILQGNITLGDHCSVQAFSMLVGYGTPENPTGQIQIGNHVRIAPHVMMIAGNHVFDDVDRPITEQGVRHDPITIEDDVWIAGRVTLTAGVTIGRGSVIAAGAVVTRDIPPWSVAAGVPARVLRQRKAEPATS</sequence>
<organism evidence="4 5">
    <name type="scientific">Natronomicrosphaera hydrolytica</name>
    <dbReference type="NCBI Taxonomy" id="3242702"/>
    <lineage>
        <taxon>Bacteria</taxon>
        <taxon>Pseudomonadati</taxon>
        <taxon>Planctomycetota</taxon>
        <taxon>Phycisphaerae</taxon>
        <taxon>Phycisphaerales</taxon>
        <taxon>Phycisphaeraceae</taxon>
        <taxon>Natronomicrosphaera</taxon>
    </lineage>
</organism>
<dbReference type="PANTHER" id="PTHR23416:SF78">
    <property type="entry name" value="LIPOPOLYSACCHARIDE BIOSYNTHESIS O-ACETYL TRANSFERASE WBBJ-RELATED"/>
    <property type="match status" value="1"/>
</dbReference>
<dbReference type="Proteomes" id="UP001575105">
    <property type="component" value="Unassembled WGS sequence"/>
</dbReference>
<dbReference type="SUPFAM" id="SSF51161">
    <property type="entry name" value="Trimeric LpxA-like enzymes"/>
    <property type="match status" value="1"/>
</dbReference>
<keyword evidence="3" id="KW-0012">Acyltransferase</keyword>
<dbReference type="InterPro" id="IPR051159">
    <property type="entry name" value="Hexapeptide_acetyltransf"/>
</dbReference>
<dbReference type="PROSITE" id="PS00101">
    <property type="entry name" value="HEXAPEP_TRANSFERASES"/>
    <property type="match status" value="1"/>
</dbReference>
<keyword evidence="5" id="KW-1185">Reference proteome</keyword>
<proteinExistence type="predicted"/>
<dbReference type="EMBL" id="JBGUBD010000018">
    <property type="protein sequence ID" value="MFA9480318.1"/>
    <property type="molecule type" value="Genomic_DNA"/>
</dbReference>
<dbReference type="RefSeq" id="WP_425347235.1">
    <property type="nucleotide sequence ID" value="NZ_JBGUBD010000018.1"/>
</dbReference>
<evidence type="ECO:0000256" key="1">
    <source>
        <dbReference type="ARBA" id="ARBA00022679"/>
    </source>
</evidence>
<protein>
    <submittedName>
        <fullName evidence="4">DapH/DapD/GlmU-related protein</fullName>
    </submittedName>
</protein>
<name>A0ABV4UB35_9BACT</name>
<keyword evidence="2" id="KW-0677">Repeat</keyword>